<dbReference type="Proteomes" id="UP001154282">
    <property type="component" value="Unassembled WGS sequence"/>
</dbReference>
<comment type="caution">
    <text evidence="1">The sequence shown here is derived from an EMBL/GenBank/DDBJ whole genome shotgun (WGS) entry which is preliminary data.</text>
</comment>
<reference evidence="1" key="1">
    <citation type="submission" date="2022-08" db="EMBL/GenBank/DDBJ databases">
        <authorList>
            <person name="Gutierrez-Valencia J."/>
        </authorList>
    </citation>
    <scope>NUCLEOTIDE SEQUENCE</scope>
</reference>
<protein>
    <submittedName>
        <fullName evidence="1">Uncharacterized protein</fullName>
    </submittedName>
</protein>
<proteinExistence type="predicted"/>
<evidence type="ECO:0000313" key="2">
    <source>
        <dbReference type="Proteomes" id="UP001154282"/>
    </source>
</evidence>
<sequence>MDNEPHAFNGDDVPVFCKVVPTVVKI</sequence>
<accession>A0AAV0LAH4</accession>
<evidence type="ECO:0000313" key="1">
    <source>
        <dbReference type="EMBL" id="CAI0431206.1"/>
    </source>
</evidence>
<name>A0AAV0LAH4_9ROSI</name>
<dbReference type="AlphaFoldDB" id="A0AAV0LAH4"/>
<keyword evidence="2" id="KW-1185">Reference proteome</keyword>
<organism evidence="1 2">
    <name type="scientific">Linum tenue</name>
    <dbReference type="NCBI Taxonomy" id="586396"/>
    <lineage>
        <taxon>Eukaryota</taxon>
        <taxon>Viridiplantae</taxon>
        <taxon>Streptophyta</taxon>
        <taxon>Embryophyta</taxon>
        <taxon>Tracheophyta</taxon>
        <taxon>Spermatophyta</taxon>
        <taxon>Magnoliopsida</taxon>
        <taxon>eudicotyledons</taxon>
        <taxon>Gunneridae</taxon>
        <taxon>Pentapetalae</taxon>
        <taxon>rosids</taxon>
        <taxon>fabids</taxon>
        <taxon>Malpighiales</taxon>
        <taxon>Linaceae</taxon>
        <taxon>Linum</taxon>
    </lineage>
</organism>
<gene>
    <name evidence="1" type="ORF">LITE_LOCUS22938</name>
</gene>
<dbReference type="EMBL" id="CAMGYJ010000006">
    <property type="protein sequence ID" value="CAI0431206.1"/>
    <property type="molecule type" value="Genomic_DNA"/>
</dbReference>